<comment type="caution">
    <text evidence="6">The sequence shown here is derived from an EMBL/GenBank/DDBJ whole genome shotgun (WGS) entry which is preliminary data.</text>
</comment>
<reference evidence="6 7" key="1">
    <citation type="submission" date="2017-04" db="EMBL/GenBank/DDBJ databases">
        <title>Unexpected and diverse lifestyles within the genus Limnohabitans.</title>
        <authorList>
            <person name="Kasalicky V."/>
            <person name="Mehrshad M."/>
            <person name="Andrei S.-A."/>
            <person name="Salcher M."/>
            <person name="Kratochvilova H."/>
            <person name="Simek K."/>
            <person name="Ghai R."/>
        </authorList>
    </citation>
    <scope>NUCLEOTIDE SEQUENCE [LARGE SCALE GENOMIC DNA]</scope>
    <source>
        <strain evidence="6 7">II-B4</strain>
    </source>
</reference>
<evidence type="ECO:0000259" key="5">
    <source>
        <dbReference type="PROSITE" id="PS50850"/>
    </source>
</evidence>
<dbReference type="Gene3D" id="1.20.1250.20">
    <property type="entry name" value="MFS general substrate transporter like domains"/>
    <property type="match status" value="2"/>
</dbReference>
<dbReference type="EMBL" id="NESN01000004">
    <property type="protein sequence ID" value="PUE52906.1"/>
    <property type="molecule type" value="Genomic_DNA"/>
</dbReference>
<feature type="transmembrane region" description="Helical" evidence="4">
    <location>
        <begin position="173"/>
        <end position="190"/>
    </location>
</feature>
<keyword evidence="1 4" id="KW-0812">Transmembrane</keyword>
<feature type="transmembrane region" description="Helical" evidence="4">
    <location>
        <begin position="246"/>
        <end position="268"/>
    </location>
</feature>
<protein>
    <submittedName>
        <fullName evidence="6">MFS transporter</fullName>
    </submittedName>
</protein>
<dbReference type="GO" id="GO:0005886">
    <property type="term" value="C:plasma membrane"/>
    <property type="evidence" value="ECO:0007669"/>
    <property type="project" value="TreeGrafter"/>
</dbReference>
<dbReference type="OrthoDB" id="9797953at2"/>
<feature type="transmembrane region" description="Helical" evidence="4">
    <location>
        <begin position="280"/>
        <end position="297"/>
    </location>
</feature>
<feature type="domain" description="Major facilitator superfamily (MFS) profile" evidence="5">
    <location>
        <begin position="214"/>
        <end position="397"/>
    </location>
</feature>
<dbReference type="InterPro" id="IPR010645">
    <property type="entry name" value="MFS_4"/>
</dbReference>
<accession>A0A315E4U8</accession>
<feature type="transmembrane region" description="Helical" evidence="4">
    <location>
        <begin position="368"/>
        <end position="387"/>
    </location>
</feature>
<feature type="transmembrane region" description="Helical" evidence="4">
    <location>
        <begin position="54"/>
        <end position="73"/>
    </location>
</feature>
<feature type="transmembrane region" description="Helical" evidence="4">
    <location>
        <begin position="12"/>
        <end position="34"/>
    </location>
</feature>
<dbReference type="SUPFAM" id="SSF103473">
    <property type="entry name" value="MFS general substrate transporter"/>
    <property type="match status" value="1"/>
</dbReference>
<evidence type="ECO:0000256" key="2">
    <source>
        <dbReference type="ARBA" id="ARBA00022989"/>
    </source>
</evidence>
<dbReference type="Pfam" id="PF06779">
    <property type="entry name" value="MFS_4"/>
    <property type="match status" value="1"/>
</dbReference>
<sequence>MQDLSTPRSLQPWQVIVGGIFGLVLTIGLARFAYTPLLPALQVQTGLNDASAGALAAINYAGYISGALAAAWIDDVRWRHRLYSMGLWLSLLTVAGMALSTWMPAWALWRYLGGLCGATGMLLGAGLVLGWLMRQGRRPELGVHFIGLGLGIVVSAVGVWGVSQIWALWSQQWLAMAAIGLVFFVPAWAWRPPVPPAPVSASEMQAAPKVSRRWMLTMAGSYFAAGWGFVISATFTVAIVEREPALAGQGALAWALVGLAAMPAVFLWDKVARRWGDTRALLLAFGLQTLSVILPALSGSLAAVLGGAIGYGATFIGIVSMTLALVGRRAPHNPGKAMARLTLSYGAAQVIAPVVAGAMAQATGTFKGALWLTAAVMAAGMVLLATLPGEGAEKKVR</sequence>
<dbReference type="GO" id="GO:0022857">
    <property type="term" value="F:transmembrane transporter activity"/>
    <property type="evidence" value="ECO:0007669"/>
    <property type="project" value="InterPro"/>
</dbReference>
<evidence type="ECO:0000313" key="6">
    <source>
        <dbReference type="EMBL" id="PUE52906.1"/>
    </source>
</evidence>
<evidence type="ECO:0000313" key="7">
    <source>
        <dbReference type="Proteomes" id="UP000250790"/>
    </source>
</evidence>
<keyword evidence="2 4" id="KW-1133">Transmembrane helix</keyword>
<name>A0A315E4U8_9BURK</name>
<feature type="transmembrane region" description="Helical" evidence="4">
    <location>
        <begin position="338"/>
        <end position="362"/>
    </location>
</feature>
<keyword evidence="3 4" id="KW-0472">Membrane</keyword>
<feature type="transmembrane region" description="Helical" evidence="4">
    <location>
        <begin position="85"/>
        <end position="105"/>
    </location>
</feature>
<dbReference type="InterPro" id="IPR036259">
    <property type="entry name" value="MFS_trans_sf"/>
</dbReference>
<dbReference type="PROSITE" id="PS50850">
    <property type="entry name" value="MFS"/>
    <property type="match status" value="1"/>
</dbReference>
<feature type="transmembrane region" description="Helical" evidence="4">
    <location>
        <begin position="303"/>
        <end position="326"/>
    </location>
</feature>
<dbReference type="PANTHER" id="PTHR23537">
    <property type="match status" value="1"/>
</dbReference>
<keyword evidence="7" id="KW-1185">Reference proteome</keyword>
<dbReference type="AlphaFoldDB" id="A0A315E4U8"/>
<feature type="transmembrane region" description="Helical" evidence="4">
    <location>
        <begin position="214"/>
        <end position="240"/>
    </location>
</feature>
<proteinExistence type="predicted"/>
<gene>
    <name evidence="6" type="ORF">B9Z37_12175</name>
</gene>
<evidence type="ECO:0000256" key="3">
    <source>
        <dbReference type="ARBA" id="ARBA00023136"/>
    </source>
</evidence>
<dbReference type="InterPro" id="IPR020846">
    <property type="entry name" value="MFS_dom"/>
</dbReference>
<feature type="transmembrane region" description="Helical" evidence="4">
    <location>
        <begin position="145"/>
        <end position="167"/>
    </location>
</feature>
<dbReference type="Proteomes" id="UP000250790">
    <property type="component" value="Unassembled WGS sequence"/>
</dbReference>
<evidence type="ECO:0000256" key="1">
    <source>
        <dbReference type="ARBA" id="ARBA00022692"/>
    </source>
</evidence>
<dbReference type="RefSeq" id="WP_108313270.1">
    <property type="nucleotide sequence ID" value="NZ_NESN01000004.1"/>
</dbReference>
<organism evidence="6 7">
    <name type="scientific">Limnohabitans parvus II-B4</name>
    <dbReference type="NCBI Taxonomy" id="1293052"/>
    <lineage>
        <taxon>Bacteria</taxon>
        <taxon>Pseudomonadati</taxon>
        <taxon>Pseudomonadota</taxon>
        <taxon>Betaproteobacteria</taxon>
        <taxon>Burkholderiales</taxon>
        <taxon>Comamonadaceae</taxon>
        <taxon>Limnohabitans</taxon>
    </lineage>
</organism>
<evidence type="ECO:0000256" key="4">
    <source>
        <dbReference type="SAM" id="Phobius"/>
    </source>
</evidence>
<feature type="transmembrane region" description="Helical" evidence="4">
    <location>
        <begin position="111"/>
        <end position="133"/>
    </location>
</feature>
<dbReference type="PANTHER" id="PTHR23537:SF1">
    <property type="entry name" value="SUGAR TRANSPORTER"/>
    <property type="match status" value="1"/>
</dbReference>